<accession>A0A0K0PDB5</accession>
<protein>
    <submittedName>
        <fullName evidence="1">Uncharacterized protein</fullName>
    </submittedName>
</protein>
<reference evidence="1" key="1">
    <citation type="submission" date="2015-05" db="EMBL/GenBank/DDBJ databases">
        <title>Metabolic and evolutionary origin of actin-binding polyketides from diverse organisms.</title>
        <authorList>
            <person name="Ueoka R."/>
            <person name="Uria A.R."/>
            <person name="Reiter S."/>
            <person name="Mori T."/>
            <person name="Karbaum P."/>
            <person name="Peters E.E."/>
            <person name="Helfrich E.J.N."/>
            <person name="Morinaka B.I."/>
            <person name="Gugger M."/>
            <person name="Takeyama H."/>
            <person name="Matsunaga S."/>
            <person name="Piel J."/>
        </authorList>
    </citation>
    <scope>NUCLEOTIDE SEQUENCE</scope>
    <source>
        <strain evidence="1">PCC 10023</strain>
    </source>
</reference>
<name>A0A0K0PDB5_9CYAN</name>
<dbReference type="EMBL" id="KR857270">
    <property type="protein sequence ID" value="AKQ22640.1"/>
    <property type="molecule type" value="Genomic_DNA"/>
</dbReference>
<evidence type="ECO:0000313" key="1">
    <source>
        <dbReference type="EMBL" id="AKQ22640.1"/>
    </source>
</evidence>
<dbReference type="AlphaFoldDB" id="A0A0K0PDB5"/>
<proteinExistence type="predicted"/>
<sequence>MFYQDEDFATLYPQQGQPAQAPGAFGDGVGNAVFRKSV</sequence>
<organism evidence="1">
    <name type="scientific">Scytonema sp. PCC 10023</name>
    <dbReference type="NCBI Taxonomy" id="1680591"/>
    <lineage>
        <taxon>Bacteria</taxon>
        <taxon>Bacillati</taxon>
        <taxon>Cyanobacteriota</taxon>
        <taxon>Cyanophyceae</taxon>
        <taxon>Nostocales</taxon>
        <taxon>Scytonemataceae</taxon>
        <taxon>Scytonema</taxon>
    </lineage>
</organism>